<evidence type="ECO:0000313" key="2">
    <source>
        <dbReference type="EMBL" id="KAL3531597.1"/>
    </source>
</evidence>
<keyword evidence="3" id="KW-1185">Reference proteome</keyword>
<gene>
    <name evidence="2" type="ORF">ACH5RR_005118</name>
</gene>
<protein>
    <recommendedName>
        <fullName evidence="4">DUF599 domain-containing protein</fullName>
    </recommendedName>
</protein>
<sequence>MNTRKYIHIHIMGGGSVILLLDTILVPASLLITISYHAYLYHYLRHKPSLTTIGLNAMKRRCWLRELNQGDDKKGMLAIQSLRNTLMATILTATVTIIISLCLAALTNNTFDAANHLLNLRLNNNNGHSANFFGLQSGKIIVLKYGSASIFLLASFLCSSMAIACLVDANFLINALGDFSSFPDYTETVMERGFTMAVVGNRVLCTTFPLLMWMFGPVPVALSSLALVGALYELDFPTTTIKSNTTSS</sequence>
<feature type="transmembrane region" description="Helical" evidence="1">
    <location>
        <begin position="12"/>
        <end position="39"/>
    </location>
</feature>
<keyword evidence="1" id="KW-0812">Transmembrane</keyword>
<evidence type="ECO:0008006" key="4">
    <source>
        <dbReference type="Google" id="ProtNLM"/>
    </source>
</evidence>
<dbReference type="AlphaFoldDB" id="A0ABD3AKA3"/>
<keyword evidence="1" id="KW-0472">Membrane</keyword>
<dbReference type="PANTHER" id="PTHR31881">
    <property type="match status" value="1"/>
</dbReference>
<name>A0ABD3AKA3_9GENT</name>
<proteinExistence type="predicted"/>
<feature type="transmembrane region" description="Helical" evidence="1">
    <location>
        <begin position="210"/>
        <end position="232"/>
    </location>
</feature>
<dbReference type="PANTHER" id="PTHR31881:SF11">
    <property type="entry name" value="PROTEIN, PUTATIVE-RELATED"/>
    <property type="match status" value="1"/>
</dbReference>
<accession>A0ABD3AKA3</accession>
<dbReference type="EMBL" id="JBJUIK010000003">
    <property type="protein sequence ID" value="KAL3531597.1"/>
    <property type="molecule type" value="Genomic_DNA"/>
</dbReference>
<dbReference type="InterPro" id="IPR006747">
    <property type="entry name" value="DUF599"/>
</dbReference>
<reference evidence="2 3" key="1">
    <citation type="submission" date="2024-11" db="EMBL/GenBank/DDBJ databases">
        <title>A near-complete genome assembly of Cinchona calisaya.</title>
        <authorList>
            <person name="Lian D.C."/>
            <person name="Zhao X.W."/>
            <person name="Wei L."/>
        </authorList>
    </citation>
    <scope>NUCLEOTIDE SEQUENCE [LARGE SCALE GENOMIC DNA]</scope>
    <source>
        <tissue evidence="2">Nenye</tissue>
    </source>
</reference>
<evidence type="ECO:0000256" key="1">
    <source>
        <dbReference type="SAM" id="Phobius"/>
    </source>
</evidence>
<evidence type="ECO:0000313" key="3">
    <source>
        <dbReference type="Proteomes" id="UP001630127"/>
    </source>
</evidence>
<feature type="transmembrane region" description="Helical" evidence="1">
    <location>
        <begin position="150"/>
        <end position="173"/>
    </location>
</feature>
<keyword evidence="1" id="KW-1133">Transmembrane helix</keyword>
<organism evidence="2 3">
    <name type="scientific">Cinchona calisaya</name>
    <dbReference type="NCBI Taxonomy" id="153742"/>
    <lineage>
        <taxon>Eukaryota</taxon>
        <taxon>Viridiplantae</taxon>
        <taxon>Streptophyta</taxon>
        <taxon>Embryophyta</taxon>
        <taxon>Tracheophyta</taxon>
        <taxon>Spermatophyta</taxon>
        <taxon>Magnoliopsida</taxon>
        <taxon>eudicotyledons</taxon>
        <taxon>Gunneridae</taxon>
        <taxon>Pentapetalae</taxon>
        <taxon>asterids</taxon>
        <taxon>lamiids</taxon>
        <taxon>Gentianales</taxon>
        <taxon>Rubiaceae</taxon>
        <taxon>Cinchonoideae</taxon>
        <taxon>Cinchoneae</taxon>
        <taxon>Cinchona</taxon>
    </lineage>
</organism>
<dbReference type="Pfam" id="PF04654">
    <property type="entry name" value="DUF599"/>
    <property type="match status" value="1"/>
</dbReference>
<comment type="caution">
    <text evidence="2">The sequence shown here is derived from an EMBL/GenBank/DDBJ whole genome shotgun (WGS) entry which is preliminary data.</text>
</comment>
<dbReference type="Proteomes" id="UP001630127">
    <property type="component" value="Unassembled WGS sequence"/>
</dbReference>
<feature type="transmembrane region" description="Helical" evidence="1">
    <location>
        <begin position="86"/>
        <end position="106"/>
    </location>
</feature>